<dbReference type="GO" id="GO:0006352">
    <property type="term" value="P:DNA-templated transcription initiation"/>
    <property type="evidence" value="ECO:0007669"/>
    <property type="project" value="InterPro"/>
</dbReference>
<dbReference type="InterPro" id="IPR013324">
    <property type="entry name" value="RNA_pol_sigma_r3/r4-like"/>
</dbReference>
<dbReference type="PANTHER" id="PTHR43133:SF62">
    <property type="entry name" value="RNA POLYMERASE SIGMA FACTOR SIGZ"/>
    <property type="match status" value="1"/>
</dbReference>
<dbReference type="Pfam" id="PF04542">
    <property type="entry name" value="Sigma70_r2"/>
    <property type="match status" value="1"/>
</dbReference>
<dbReference type="InterPro" id="IPR007627">
    <property type="entry name" value="RNA_pol_sigma70_r2"/>
</dbReference>
<proteinExistence type="inferred from homology"/>
<dbReference type="EMBL" id="FOFA01000005">
    <property type="protein sequence ID" value="SEQ71671.1"/>
    <property type="molecule type" value="Genomic_DNA"/>
</dbReference>
<feature type="domain" description="RNA polymerase sigma-70 region 2" evidence="5">
    <location>
        <begin position="28"/>
        <end position="88"/>
    </location>
</feature>
<organism evidence="6 7">
    <name type="scientific">Microlunatus flavus</name>
    <dbReference type="NCBI Taxonomy" id="1036181"/>
    <lineage>
        <taxon>Bacteria</taxon>
        <taxon>Bacillati</taxon>
        <taxon>Actinomycetota</taxon>
        <taxon>Actinomycetes</taxon>
        <taxon>Propionibacteriales</taxon>
        <taxon>Propionibacteriaceae</taxon>
        <taxon>Microlunatus</taxon>
    </lineage>
</organism>
<evidence type="ECO:0000313" key="6">
    <source>
        <dbReference type="EMBL" id="SEQ71671.1"/>
    </source>
</evidence>
<evidence type="ECO:0000256" key="3">
    <source>
        <dbReference type="ARBA" id="ARBA00023082"/>
    </source>
</evidence>
<dbReference type="PANTHER" id="PTHR43133">
    <property type="entry name" value="RNA POLYMERASE ECF-TYPE SIGMA FACTO"/>
    <property type="match status" value="1"/>
</dbReference>
<dbReference type="Proteomes" id="UP000198504">
    <property type="component" value="Unassembled WGS sequence"/>
</dbReference>
<gene>
    <name evidence="6" type="ORF">SAMN05421756_105161</name>
</gene>
<dbReference type="STRING" id="1036181.SAMN05421756_105161"/>
<dbReference type="SUPFAM" id="SSF88659">
    <property type="entry name" value="Sigma3 and sigma4 domains of RNA polymerase sigma factors"/>
    <property type="match status" value="1"/>
</dbReference>
<dbReference type="InterPro" id="IPR013325">
    <property type="entry name" value="RNA_pol_sigma_r2"/>
</dbReference>
<evidence type="ECO:0000313" key="7">
    <source>
        <dbReference type="Proteomes" id="UP000198504"/>
    </source>
</evidence>
<dbReference type="GO" id="GO:0016987">
    <property type="term" value="F:sigma factor activity"/>
    <property type="evidence" value="ECO:0007669"/>
    <property type="project" value="UniProtKB-KW"/>
</dbReference>
<keyword evidence="7" id="KW-1185">Reference proteome</keyword>
<sequence length="185" mass="19571">MGARSVEDSSAVVDALRGGGADGLSAVYDRWSPLVYSLALRALGDVTRAEDVTKQVFTELWTGRGSVEPGHASFSAWLIELACARIEDARAATGAVPGASTEAGRAEGSGEGRSRPVVLAERLVLADGLSHLDPVPQRVLRMILDDLTPAEVAARTGLSVEDVKSQVASSLIQLRQRWEVPTDAH</sequence>
<accession>A0A1H9IAD2</accession>
<keyword evidence="3" id="KW-0731">Sigma factor</keyword>
<keyword evidence="2" id="KW-0805">Transcription regulation</keyword>
<evidence type="ECO:0000256" key="2">
    <source>
        <dbReference type="ARBA" id="ARBA00023015"/>
    </source>
</evidence>
<dbReference type="SUPFAM" id="SSF88946">
    <property type="entry name" value="Sigma2 domain of RNA polymerase sigma factors"/>
    <property type="match status" value="1"/>
</dbReference>
<evidence type="ECO:0000256" key="4">
    <source>
        <dbReference type="ARBA" id="ARBA00023163"/>
    </source>
</evidence>
<name>A0A1H9IAD2_9ACTN</name>
<reference evidence="7" key="1">
    <citation type="submission" date="2016-10" db="EMBL/GenBank/DDBJ databases">
        <authorList>
            <person name="Varghese N."/>
            <person name="Submissions S."/>
        </authorList>
    </citation>
    <scope>NUCLEOTIDE SEQUENCE [LARGE SCALE GENOMIC DNA]</scope>
    <source>
        <strain evidence="7">CGMCC 4.6856</strain>
    </source>
</reference>
<dbReference type="RefSeq" id="WP_170854124.1">
    <property type="nucleotide sequence ID" value="NZ_FOFA01000005.1"/>
</dbReference>
<dbReference type="InterPro" id="IPR039425">
    <property type="entry name" value="RNA_pol_sigma-70-like"/>
</dbReference>
<dbReference type="InterPro" id="IPR014284">
    <property type="entry name" value="RNA_pol_sigma-70_dom"/>
</dbReference>
<dbReference type="InterPro" id="IPR036388">
    <property type="entry name" value="WH-like_DNA-bd_sf"/>
</dbReference>
<evidence type="ECO:0000256" key="1">
    <source>
        <dbReference type="ARBA" id="ARBA00010641"/>
    </source>
</evidence>
<dbReference type="Gene3D" id="1.10.10.10">
    <property type="entry name" value="Winged helix-like DNA-binding domain superfamily/Winged helix DNA-binding domain"/>
    <property type="match status" value="1"/>
</dbReference>
<protein>
    <submittedName>
        <fullName evidence="6">RNA polymerase sigma-70 factor, ECF subfamily</fullName>
    </submittedName>
</protein>
<comment type="similarity">
    <text evidence="1">Belongs to the sigma-70 factor family. ECF subfamily.</text>
</comment>
<dbReference type="NCBIfam" id="TIGR02937">
    <property type="entry name" value="sigma70-ECF"/>
    <property type="match status" value="1"/>
</dbReference>
<keyword evidence="4" id="KW-0804">Transcription</keyword>
<dbReference type="AlphaFoldDB" id="A0A1H9IAD2"/>
<evidence type="ECO:0000259" key="5">
    <source>
        <dbReference type="Pfam" id="PF04542"/>
    </source>
</evidence>
<dbReference type="Gene3D" id="1.10.1740.10">
    <property type="match status" value="1"/>
</dbReference>